<evidence type="ECO:0000313" key="2">
    <source>
        <dbReference type="EMBL" id="SDN03944.1"/>
    </source>
</evidence>
<dbReference type="CDD" id="cd00085">
    <property type="entry name" value="HNHc"/>
    <property type="match status" value="1"/>
</dbReference>
<sequence>MQSNSINRSKVVFINLTEMDEYNGLEANLKGGGGFVEQNGYGHEIFNFRHDNGKCYGYTPPYGKINLPRISKEISHDALGDYIDDVFVVFTCSRESEGRIICGFYQHARVYAEPVNDDRSTRIIEINGRSVFAEYNIICNVEYAILIDRNDRVKQLPHSARNNGVGHGQKSVWYVDEPQRQKLKNDLLDYVEILINQANSSDEYKYHLHDESRTYITSTKQIYRSQAARSECIRLKGCRCNICGFDFEKVYGELGKDYIEVHHITPVGKLSTAEGYEGTDPEMDLIPLCSNCHSMIHRRKEPYQPDEIKALLGIK</sequence>
<dbReference type="RefSeq" id="WP_092639048.1">
    <property type="nucleotide sequence ID" value="NZ_FNID01000010.1"/>
</dbReference>
<organism evidence="2 3">
    <name type="scientific">Acetanaerobacterium elongatum</name>
    <dbReference type="NCBI Taxonomy" id="258515"/>
    <lineage>
        <taxon>Bacteria</taxon>
        <taxon>Bacillati</taxon>
        <taxon>Bacillota</taxon>
        <taxon>Clostridia</taxon>
        <taxon>Eubacteriales</taxon>
        <taxon>Oscillospiraceae</taxon>
        <taxon>Acetanaerobacterium</taxon>
    </lineage>
</organism>
<keyword evidence="3" id="KW-1185">Reference proteome</keyword>
<accession>A0A1G9Y489</accession>
<dbReference type="OrthoDB" id="5678128at2"/>
<dbReference type="InterPro" id="IPR003615">
    <property type="entry name" value="HNH_nuc"/>
</dbReference>
<dbReference type="Gene3D" id="1.10.30.50">
    <property type="match status" value="1"/>
</dbReference>
<evidence type="ECO:0000259" key="1">
    <source>
        <dbReference type="Pfam" id="PF01844"/>
    </source>
</evidence>
<evidence type="ECO:0000313" key="3">
    <source>
        <dbReference type="Proteomes" id="UP000199182"/>
    </source>
</evidence>
<feature type="domain" description="HNH" evidence="1">
    <location>
        <begin position="240"/>
        <end position="299"/>
    </location>
</feature>
<name>A0A1G9Y489_9FIRM</name>
<dbReference type="Pfam" id="PF01844">
    <property type="entry name" value="HNH"/>
    <property type="match status" value="1"/>
</dbReference>
<dbReference type="AlphaFoldDB" id="A0A1G9Y489"/>
<dbReference type="GO" id="GO:0008270">
    <property type="term" value="F:zinc ion binding"/>
    <property type="evidence" value="ECO:0007669"/>
    <property type="project" value="InterPro"/>
</dbReference>
<dbReference type="Proteomes" id="UP000199182">
    <property type="component" value="Unassembled WGS sequence"/>
</dbReference>
<gene>
    <name evidence="2" type="ORF">SAMN05192585_11013</name>
</gene>
<dbReference type="GO" id="GO:0003676">
    <property type="term" value="F:nucleic acid binding"/>
    <property type="evidence" value="ECO:0007669"/>
    <property type="project" value="InterPro"/>
</dbReference>
<dbReference type="GO" id="GO:0004519">
    <property type="term" value="F:endonuclease activity"/>
    <property type="evidence" value="ECO:0007669"/>
    <property type="project" value="InterPro"/>
</dbReference>
<dbReference type="STRING" id="258515.SAMN05192585_11013"/>
<proteinExistence type="predicted"/>
<dbReference type="InterPro" id="IPR002711">
    <property type="entry name" value="HNH"/>
</dbReference>
<reference evidence="2 3" key="1">
    <citation type="submission" date="2016-10" db="EMBL/GenBank/DDBJ databases">
        <authorList>
            <person name="de Groot N.N."/>
        </authorList>
    </citation>
    <scope>NUCLEOTIDE SEQUENCE [LARGE SCALE GENOMIC DNA]</scope>
    <source>
        <strain evidence="2 3">CGMCC 1.5012</strain>
    </source>
</reference>
<protein>
    <submittedName>
        <fullName evidence="2">5-methylcytosine-specific restriction enzyme A</fullName>
    </submittedName>
</protein>
<dbReference type="EMBL" id="FNID01000010">
    <property type="protein sequence ID" value="SDN03944.1"/>
    <property type="molecule type" value="Genomic_DNA"/>
</dbReference>